<dbReference type="Proteomes" id="UP001497493">
    <property type="component" value="Chromosome"/>
</dbReference>
<reference evidence="2 3" key="1">
    <citation type="submission" date="2024-04" db="EMBL/GenBank/DDBJ databases">
        <authorList>
            <person name="Cremers G."/>
        </authorList>
    </citation>
    <scope>NUCLEOTIDE SEQUENCE [LARGE SCALE GENOMIC DNA]</scope>
    <source>
        <strain evidence="2">MeCH1-AG</strain>
    </source>
</reference>
<keyword evidence="3" id="KW-1185">Reference proteome</keyword>
<proteinExistence type="predicted"/>
<accession>A0ABP1C4I2</accession>
<dbReference type="PANTHER" id="PTHR43685:SF11">
    <property type="entry name" value="GLYCOSYLTRANSFERASE TAGX-RELATED"/>
    <property type="match status" value="1"/>
</dbReference>
<dbReference type="PANTHER" id="PTHR43685">
    <property type="entry name" value="GLYCOSYLTRANSFERASE"/>
    <property type="match status" value="1"/>
</dbReference>
<protein>
    <submittedName>
        <fullName evidence="2">Glyco_trans_2-like domain-containing protein</fullName>
    </submittedName>
</protein>
<evidence type="ECO:0000313" key="2">
    <source>
        <dbReference type="EMBL" id="CAL1239114.1"/>
    </source>
</evidence>
<dbReference type="InterPro" id="IPR029044">
    <property type="entry name" value="Nucleotide-diphossugar_trans"/>
</dbReference>
<dbReference type="InterPro" id="IPR050834">
    <property type="entry name" value="Glycosyltransf_2"/>
</dbReference>
<name>A0ABP1C4I2_9GAMM</name>
<dbReference type="InterPro" id="IPR001173">
    <property type="entry name" value="Glyco_trans_2-like"/>
</dbReference>
<dbReference type="EMBL" id="OZ026884">
    <property type="protein sequence ID" value="CAL1239114.1"/>
    <property type="molecule type" value="Genomic_DNA"/>
</dbReference>
<feature type="domain" description="Glycosyltransferase 2-like" evidence="1">
    <location>
        <begin position="8"/>
        <end position="114"/>
    </location>
</feature>
<dbReference type="SUPFAM" id="SSF53448">
    <property type="entry name" value="Nucleotide-diphospho-sugar transferases"/>
    <property type="match status" value="1"/>
</dbReference>
<gene>
    <name evidence="2" type="ORF">MECH1_V1_0338</name>
</gene>
<dbReference type="Pfam" id="PF00535">
    <property type="entry name" value="Glycos_transf_2"/>
    <property type="match status" value="1"/>
</dbReference>
<dbReference type="RefSeq" id="WP_348758702.1">
    <property type="nucleotide sequence ID" value="NZ_OZ026884.1"/>
</dbReference>
<dbReference type="Gene3D" id="3.90.550.10">
    <property type="entry name" value="Spore Coat Polysaccharide Biosynthesis Protein SpsA, Chain A"/>
    <property type="match status" value="1"/>
</dbReference>
<evidence type="ECO:0000313" key="3">
    <source>
        <dbReference type="Proteomes" id="UP001497493"/>
    </source>
</evidence>
<sequence>MEGTARASILVATHNRPALLREALASVAHQSSRQWELVVVDDGSDPPVEEATVRAIVGDRFRLVRHEQAKGIAGAKNAGVEQARGEILLHLDDDDLLAKDAVARIIQAFHQFPELECLFVSTTAFGKGAEYGIESQRSALNKVLALAAGTVRDELVLFDRRLFLGLLESIPWPFQRPAARRAVWERIGRLPSDVAMPEPEWSLKAALQARTALLLPEVYRVRLDGQSYVSQPSKQAAQIASVITSRTRLLQTLTHDPQFREFRCYAPRVRANLARAHFRMAYYHWQRQDGKTARASAARSFRIQPSWNSLKLWARSWL</sequence>
<organism evidence="2 3">
    <name type="scientific">Candidatus Methylocalor cossyra</name>
    <dbReference type="NCBI Taxonomy" id="3108543"/>
    <lineage>
        <taxon>Bacteria</taxon>
        <taxon>Pseudomonadati</taxon>
        <taxon>Pseudomonadota</taxon>
        <taxon>Gammaproteobacteria</taxon>
        <taxon>Methylococcales</taxon>
        <taxon>Methylococcaceae</taxon>
        <taxon>Candidatus Methylocalor</taxon>
    </lineage>
</organism>
<evidence type="ECO:0000259" key="1">
    <source>
        <dbReference type="Pfam" id="PF00535"/>
    </source>
</evidence>
<dbReference type="CDD" id="cd00761">
    <property type="entry name" value="Glyco_tranf_GTA_type"/>
    <property type="match status" value="1"/>
</dbReference>